<dbReference type="AlphaFoldDB" id="A0A0E4FXN6"/>
<protein>
    <submittedName>
        <fullName evidence="2">Uncharacterized protein</fullName>
    </submittedName>
</protein>
<dbReference type="EMBL" id="AP014685">
    <property type="protein sequence ID" value="BAR61437.1"/>
    <property type="molecule type" value="Genomic_DNA"/>
</dbReference>
<evidence type="ECO:0000313" key="3">
    <source>
        <dbReference type="Proteomes" id="UP000063308"/>
    </source>
</evidence>
<evidence type="ECO:0000313" key="2">
    <source>
        <dbReference type="EMBL" id="BAR61437.1"/>
    </source>
</evidence>
<reference evidence="2 3" key="1">
    <citation type="submission" date="2014-11" db="EMBL/GenBank/DDBJ databases">
        <title>Symbiosis island explosion on the genome of extra-slow-growing strains of soybean bradyrhizobia with massive insertion sequences.</title>
        <authorList>
            <person name="Iida T."/>
            <person name="Minamisawa K."/>
        </authorList>
    </citation>
    <scope>NUCLEOTIDE SEQUENCE [LARGE SCALE GENOMIC DNA]</scope>
    <source>
        <strain evidence="2 3">NK6</strain>
    </source>
</reference>
<gene>
    <name evidence="2" type="ORF">NK6_8288</name>
</gene>
<organism evidence="2 3">
    <name type="scientific">Bradyrhizobium diazoefficiens</name>
    <dbReference type="NCBI Taxonomy" id="1355477"/>
    <lineage>
        <taxon>Bacteria</taxon>
        <taxon>Pseudomonadati</taxon>
        <taxon>Pseudomonadota</taxon>
        <taxon>Alphaproteobacteria</taxon>
        <taxon>Hyphomicrobiales</taxon>
        <taxon>Nitrobacteraceae</taxon>
        <taxon>Bradyrhizobium</taxon>
    </lineage>
</organism>
<feature type="compositionally biased region" description="Polar residues" evidence="1">
    <location>
        <begin position="61"/>
        <end position="72"/>
    </location>
</feature>
<accession>A0A0E4FXN6</accession>
<sequence>MKATTESELMTRPLTKTVQPVPEENRSHKGAGSAPSVPVDTTKGHRDDEKQNIREQAAHGNLTQNTSNRRKG</sequence>
<feature type="compositionally biased region" description="Polar residues" evidence="1">
    <location>
        <begin position="1"/>
        <end position="18"/>
    </location>
</feature>
<dbReference type="Proteomes" id="UP000063308">
    <property type="component" value="Chromosome"/>
</dbReference>
<proteinExistence type="predicted"/>
<feature type="region of interest" description="Disordered" evidence="1">
    <location>
        <begin position="1"/>
        <end position="72"/>
    </location>
</feature>
<evidence type="ECO:0000256" key="1">
    <source>
        <dbReference type="SAM" id="MobiDB-lite"/>
    </source>
</evidence>
<feature type="compositionally biased region" description="Basic and acidic residues" evidence="1">
    <location>
        <begin position="42"/>
        <end position="57"/>
    </location>
</feature>
<name>A0A0E4FXN6_9BRAD</name>